<feature type="compositionally biased region" description="Basic and acidic residues" evidence="1">
    <location>
        <begin position="267"/>
        <end position="286"/>
    </location>
</feature>
<feature type="compositionally biased region" description="Polar residues" evidence="1">
    <location>
        <begin position="82"/>
        <end position="107"/>
    </location>
</feature>
<protein>
    <recommendedName>
        <fullName evidence="2">DUF4211 domain-containing protein</fullName>
    </recommendedName>
</protein>
<feature type="compositionally biased region" description="Basic residues" evidence="1">
    <location>
        <begin position="230"/>
        <end position="243"/>
    </location>
</feature>
<feature type="compositionally biased region" description="Basic and acidic residues" evidence="1">
    <location>
        <begin position="172"/>
        <end position="186"/>
    </location>
</feature>
<sequence>MPRPKVKQTQLTFAPVASSPGFEHSPGDSPDRLARVRYGRSSKSFLHRRPPRIDDYLTRRENLSPVLPPTTGPSAGEERSSSAKLGQSSQISLTDNENSQPRITGASSPCPPSKANPYDTGHASSDEDAILVSTRRQQRNKAGASINDSDLDLDHHVKVKGKRKSLKSKRPKERDGITIERRKAEDVLENNASRKTRSSAQRRSDKNTPIVLSDFGSPETSDAEEIVTRPTRRLRRGVAQKRKAIVEDESDESEEEPIVSPTKRRKRNEDIEEPKTPRQTSEQDRLDLEEDLKDLQDSVVKSTRTRGHLANSARSKRQQQLEALRRRRAGERVKSITELELEPNEKGLETGDSESETGGPQLGYQDATDESDVEPAIPIDEDLDRDDDEFILEDDEAELGVPTEIPFEFTRHAYKQTKEYFRDVVEWMVHNKLNPAFPRADALYEVAFLKVEDEVKGRTGSQLVSTVWNSSFQRALMARPYIQVTPYPIADEHSCDACNRSSHPASFEIKLHGKPYSLETLEPLSDDDSDEEGNETATMDRDRKGNVLPDENTRFLLGRHCKAKATMAHALIHWRVDLNEWVIGYLEHQGILSDNKILERSHWSVKRQTRYANEVVDMMVQSGEVKKLWRDFHITLKEARGATI</sequence>
<evidence type="ECO:0000313" key="4">
    <source>
        <dbReference type="Proteomes" id="UP000319663"/>
    </source>
</evidence>
<feature type="compositionally biased region" description="Basic and acidic residues" evidence="1">
    <location>
        <begin position="51"/>
        <end position="62"/>
    </location>
</feature>
<feature type="region of interest" description="Disordered" evidence="1">
    <location>
        <begin position="334"/>
        <end position="381"/>
    </location>
</feature>
<feature type="compositionally biased region" description="Basic residues" evidence="1">
    <location>
        <begin position="157"/>
        <end position="171"/>
    </location>
</feature>
<feature type="compositionally biased region" description="Basic and acidic residues" evidence="1">
    <location>
        <begin position="334"/>
        <end position="349"/>
    </location>
</feature>
<dbReference type="STRING" id="5098.A0A507R3S1"/>
<organism evidence="3 4">
    <name type="scientific">Monascus purpureus</name>
    <name type="common">Red mold</name>
    <name type="synonym">Monascus anka</name>
    <dbReference type="NCBI Taxonomy" id="5098"/>
    <lineage>
        <taxon>Eukaryota</taxon>
        <taxon>Fungi</taxon>
        <taxon>Dikarya</taxon>
        <taxon>Ascomycota</taxon>
        <taxon>Pezizomycotina</taxon>
        <taxon>Eurotiomycetes</taxon>
        <taxon>Eurotiomycetidae</taxon>
        <taxon>Eurotiales</taxon>
        <taxon>Aspergillaceae</taxon>
        <taxon>Monascus</taxon>
    </lineage>
</organism>
<dbReference type="Pfam" id="PF13926">
    <property type="entry name" value="DUF4211"/>
    <property type="match status" value="1"/>
</dbReference>
<name>A0A507R3S1_MONPU</name>
<dbReference type="PANTHER" id="PTHR14689:SF0">
    <property type="entry name" value="COILED-COIL DOMAIN-CONTAINING PROTEIN 82"/>
    <property type="match status" value="1"/>
</dbReference>
<evidence type="ECO:0000256" key="1">
    <source>
        <dbReference type="SAM" id="MobiDB-lite"/>
    </source>
</evidence>
<dbReference type="EMBL" id="VIFY01000015">
    <property type="protein sequence ID" value="TQB75794.1"/>
    <property type="molecule type" value="Genomic_DNA"/>
</dbReference>
<keyword evidence="4" id="KW-1185">Reference proteome</keyword>
<accession>A0A507R3S1</accession>
<comment type="caution">
    <text evidence="3">The sequence shown here is derived from an EMBL/GenBank/DDBJ whole genome shotgun (WGS) entry which is preliminary data.</text>
</comment>
<dbReference type="OrthoDB" id="21499at2759"/>
<dbReference type="Proteomes" id="UP000319663">
    <property type="component" value="Unassembled WGS sequence"/>
</dbReference>
<dbReference type="AlphaFoldDB" id="A0A507R3S1"/>
<dbReference type="GO" id="GO:0005634">
    <property type="term" value="C:nucleus"/>
    <property type="evidence" value="ECO:0007669"/>
    <property type="project" value="TreeGrafter"/>
</dbReference>
<feature type="compositionally biased region" description="Basic residues" evidence="1">
    <location>
        <begin position="35"/>
        <end position="50"/>
    </location>
</feature>
<gene>
    <name evidence="3" type="ORF">MPDQ_001758</name>
</gene>
<feature type="region of interest" description="Disordered" evidence="1">
    <location>
        <begin position="1"/>
        <end position="320"/>
    </location>
</feature>
<feature type="compositionally biased region" description="Polar residues" evidence="1">
    <location>
        <begin position="190"/>
        <end position="201"/>
    </location>
</feature>
<dbReference type="InterPro" id="IPR025451">
    <property type="entry name" value="DUF4211"/>
</dbReference>
<dbReference type="PANTHER" id="PTHR14689">
    <property type="entry name" value="PHORBOL-ESTER_DAG-TYPE DOMAIN-CONTAINING PROTEIN"/>
    <property type="match status" value="1"/>
</dbReference>
<feature type="compositionally biased region" description="Acidic residues" evidence="1">
    <location>
        <begin position="247"/>
        <end position="257"/>
    </location>
</feature>
<feature type="region of interest" description="Disordered" evidence="1">
    <location>
        <begin position="520"/>
        <end position="546"/>
    </location>
</feature>
<evidence type="ECO:0000313" key="3">
    <source>
        <dbReference type="EMBL" id="TQB75794.1"/>
    </source>
</evidence>
<feature type="domain" description="DUF4211" evidence="2">
    <location>
        <begin position="389"/>
        <end position="521"/>
    </location>
</feature>
<reference evidence="3 4" key="1">
    <citation type="submission" date="2019-06" db="EMBL/GenBank/DDBJ databases">
        <title>Wine fermentation using esterase from Monascus purpureus.</title>
        <authorList>
            <person name="Geng C."/>
            <person name="Zhang Y."/>
        </authorList>
    </citation>
    <scope>NUCLEOTIDE SEQUENCE [LARGE SCALE GENOMIC DNA]</scope>
    <source>
        <strain evidence="3">HQ1</strain>
    </source>
</reference>
<evidence type="ECO:0000259" key="2">
    <source>
        <dbReference type="Pfam" id="PF13926"/>
    </source>
</evidence>
<feature type="compositionally biased region" description="Acidic residues" evidence="1">
    <location>
        <begin position="367"/>
        <end position="381"/>
    </location>
</feature>
<feature type="compositionally biased region" description="Basic and acidic residues" evidence="1">
    <location>
        <begin position="25"/>
        <end position="34"/>
    </location>
</feature>
<feature type="compositionally biased region" description="Acidic residues" evidence="1">
    <location>
        <begin position="524"/>
        <end position="534"/>
    </location>
</feature>
<proteinExistence type="predicted"/>